<protein>
    <submittedName>
        <fullName evidence="2">Uncharacterized protein</fullName>
    </submittedName>
</protein>
<reference evidence="2" key="1">
    <citation type="journal article" date="2020" name="J Insects Food Feed">
        <title>The yellow mealworm (Tenebrio molitor) genome: a resource for the emerging insects as food and feed industry.</title>
        <authorList>
            <person name="Eriksson T."/>
            <person name="Andere A."/>
            <person name="Kelstrup H."/>
            <person name="Emery V."/>
            <person name="Picard C."/>
        </authorList>
    </citation>
    <scope>NUCLEOTIDE SEQUENCE</scope>
    <source>
        <strain evidence="2">Stoneville</strain>
        <tissue evidence="2">Whole head</tissue>
    </source>
</reference>
<dbReference type="EMBL" id="JABDTM020018896">
    <property type="protein sequence ID" value="KAH0817745.1"/>
    <property type="molecule type" value="Genomic_DNA"/>
</dbReference>
<evidence type="ECO:0000256" key="1">
    <source>
        <dbReference type="SAM" id="MobiDB-lite"/>
    </source>
</evidence>
<accession>A0A8J6LE34</accession>
<feature type="compositionally biased region" description="Polar residues" evidence="1">
    <location>
        <begin position="1"/>
        <end position="12"/>
    </location>
</feature>
<reference evidence="2" key="2">
    <citation type="submission" date="2021-08" db="EMBL/GenBank/DDBJ databases">
        <authorList>
            <person name="Eriksson T."/>
        </authorList>
    </citation>
    <scope>NUCLEOTIDE SEQUENCE</scope>
    <source>
        <strain evidence="2">Stoneville</strain>
        <tissue evidence="2">Whole head</tissue>
    </source>
</reference>
<feature type="compositionally biased region" description="Basic and acidic residues" evidence="1">
    <location>
        <begin position="38"/>
        <end position="59"/>
    </location>
</feature>
<proteinExistence type="predicted"/>
<dbReference type="AlphaFoldDB" id="A0A8J6LE34"/>
<evidence type="ECO:0000313" key="2">
    <source>
        <dbReference type="EMBL" id="KAH0817745.1"/>
    </source>
</evidence>
<sequence length="147" mass="16848">MSERNGGTTVSRNDQDVLELRNLTGDNDKRTRFQVNRVRSESHNADKDGKESTGVHSEDDHTDDDDLHSVTDKTRLNSEYAKSFRFHLQISKDTGFRNFGLNSRFFTTKKENFHEEIQNFRLKGFGLLAAGAILKRMMQSVFQNSCG</sequence>
<evidence type="ECO:0000313" key="3">
    <source>
        <dbReference type="Proteomes" id="UP000719412"/>
    </source>
</evidence>
<feature type="region of interest" description="Disordered" evidence="1">
    <location>
        <begin position="1"/>
        <end position="71"/>
    </location>
</feature>
<comment type="caution">
    <text evidence="2">The sequence shown here is derived from an EMBL/GenBank/DDBJ whole genome shotgun (WGS) entry which is preliminary data.</text>
</comment>
<keyword evidence="3" id="KW-1185">Reference proteome</keyword>
<organism evidence="2 3">
    <name type="scientific">Tenebrio molitor</name>
    <name type="common">Yellow mealworm beetle</name>
    <dbReference type="NCBI Taxonomy" id="7067"/>
    <lineage>
        <taxon>Eukaryota</taxon>
        <taxon>Metazoa</taxon>
        <taxon>Ecdysozoa</taxon>
        <taxon>Arthropoda</taxon>
        <taxon>Hexapoda</taxon>
        <taxon>Insecta</taxon>
        <taxon>Pterygota</taxon>
        <taxon>Neoptera</taxon>
        <taxon>Endopterygota</taxon>
        <taxon>Coleoptera</taxon>
        <taxon>Polyphaga</taxon>
        <taxon>Cucujiformia</taxon>
        <taxon>Tenebrionidae</taxon>
        <taxon>Tenebrio</taxon>
    </lineage>
</organism>
<dbReference type="Proteomes" id="UP000719412">
    <property type="component" value="Unassembled WGS sequence"/>
</dbReference>
<name>A0A8J6LE34_TENMO</name>
<gene>
    <name evidence="2" type="ORF">GEV33_005046</name>
</gene>